<dbReference type="InterPro" id="IPR029063">
    <property type="entry name" value="SAM-dependent_MTases_sf"/>
</dbReference>
<dbReference type="OrthoDB" id="5565939at2"/>
<proteinExistence type="predicted"/>
<dbReference type="SUPFAM" id="SSF53335">
    <property type="entry name" value="S-adenosyl-L-methionine-dependent methyltransferases"/>
    <property type="match status" value="1"/>
</dbReference>
<name>A0A4S3KGY0_9GAMM</name>
<dbReference type="RefSeq" id="WP_081128732.1">
    <property type="nucleotide sequence ID" value="NZ_DAHXOC010000045.1"/>
</dbReference>
<evidence type="ECO:0000313" key="2">
    <source>
        <dbReference type="EMBL" id="THD07866.1"/>
    </source>
</evidence>
<dbReference type="STRING" id="993689.GCA_002077135_02818"/>
<evidence type="ECO:0000259" key="1">
    <source>
        <dbReference type="Pfam" id="PF13649"/>
    </source>
</evidence>
<sequence>MQTPSPQPVERIAARFAGRWRQGYVRGKLRHDPAFATIAALLLQADARPVLDLGCGMGLLGQWLRECGHHGAYLGIDNDPRKLRAGRAAAAALRPALELRFGDLQALPEFSGHVVLLDALHYLARAPQQALLAACAQRLGAGDRLLIRSVLRDASWRYRITQAEELLAAASGWMRTGAHHIPTGAELSEHCAALGLRVSRQPLWGRTPFNSWLIVAWRAPA</sequence>
<comment type="caution">
    <text evidence="2">The sequence shown here is derived from an EMBL/GenBank/DDBJ whole genome shotgun (WGS) entry which is preliminary data.</text>
</comment>
<keyword evidence="3" id="KW-1185">Reference proteome</keyword>
<dbReference type="Pfam" id="PF13649">
    <property type="entry name" value="Methyltransf_25"/>
    <property type="match status" value="1"/>
</dbReference>
<accession>A0A4S3KGY0</accession>
<reference evidence="2 3" key="1">
    <citation type="submission" date="2017-02" db="EMBL/GenBank/DDBJ databases">
        <title>Whole genome sequencing of Metallibacterium scheffleri DSM 24874 (T).</title>
        <authorList>
            <person name="Kumar S."/>
            <person name="Patil P."/>
            <person name="Patil P.B."/>
        </authorList>
    </citation>
    <scope>NUCLEOTIDE SEQUENCE [LARGE SCALE GENOMIC DNA]</scope>
    <source>
        <strain evidence="2 3">DSM 24874</strain>
    </source>
</reference>
<dbReference type="EMBL" id="MWQO01000054">
    <property type="protein sequence ID" value="THD07866.1"/>
    <property type="molecule type" value="Genomic_DNA"/>
</dbReference>
<dbReference type="AlphaFoldDB" id="A0A4S3KGY0"/>
<dbReference type="InterPro" id="IPR041698">
    <property type="entry name" value="Methyltransf_25"/>
</dbReference>
<dbReference type="Gene3D" id="3.40.50.150">
    <property type="entry name" value="Vaccinia Virus protein VP39"/>
    <property type="match status" value="1"/>
</dbReference>
<protein>
    <recommendedName>
        <fullName evidence="1">Methyltransferase domain-containing protein</fullName>
    </recommendedName>
</protein>
<dbReference type="CDD" id="cd02440">
    <property type="entry name" value="AdoMet_MTases"/>
    <property type="match status" value="1"/>
</dbReference>
<feature type="domain" description="Methyltransferase" evidence="1">
    <location>
        <begin position="50"/>
        <end position="139"/>
    </location>
</feature>
<organism evidence="2 3">
    <name type="scientific">Metallibacterium scheffleri</name>
    <dbReference type="NCBI Taxonomy" id="993689"/>
    <lineage>
        <taxon>Bacteria</taxon>
        <taxon>Pseudomonadati</taxon>
        <taxon>Pseudomonadota</taxon>
        <taxon>Gammaproteobacteria</taxon>
        <taxon>Lysobacterales</taxon>
        <taxon>Rhodanobacteraceae</taxon>
        <taxon>Metallibacterium</taxon>
    </lineage>
</organism>
<gene>
    <name evidence="2" type="ORF">B1806_14025</name>
</gene>
<evidence type="ECO:0000313" key="3">
    <source>
        <dbReference type="Proteomes" id="UP000307749"/>
    </source>
</evidence>
<dbReference type="Proteomes" id="UP000307749">
    <property type="component" value="Unassembled WGS sequence"/>
</dbReference>